<sequence length="125" mass="13192">MQLIRLILATMLVLLPSSIDMVNAANCGAKTTTDNLRTVEPVQAVSLAESPDFAAAEEERGAQNAGAAARVVGGASVPVNGPPSTVGDEMVTVTTFDGNGFFQRVGKWWSRAFGAGNEKSRRIRQ</sequence>
<feature type="signal peptide" evidence="1">
    <location>
        <begin position="1"/>
        <end position="24"/>
    </location>
</feature>
<organism evidence="2 3">
    <name type="scientific">Phytophthora nicotianae</name>
    <name type="common">Potato buckeye rot agent</name>
    <name type="synonym">Phytophthora parasitica</name>
    <dbReference type="NCBI Taxonomy" id="4792"/>
    <lineage>
        <taxon>Eukaryota</taxon>
        <taxon>Sar</taxon>
        <taxon>Stramenopiles</taxon>
        <taxon>Oomycota</taxon>
        <taxon>Peronosporomycetes</taxon>
        <taxon>Peronosporales</taxon>
        <taxon>Peronosporaceae</taxon>
        <taxon>Phytophthora</taxon>
    </lineage>
</organism>
<dbReference type="Proteomes" id="UP000054636">
    <property type="component" value="Unassembled WGS sequence"/>
</dbReference>
<keyword evidence="1" id="KW-0732">Signal</keyword>
<name>A0A0W8D3Z1_PHYNI</name>
<evidence type="ECO:0000313" key="2">
    <source>
        <dbReference type="EMBL" id="KUF91083.1"/>
    </source>
</evidence>
<feature type="chain" id="PRO_5006941205" description="RxLR effector protein" evidence="1">
    <location>
        <begin position="25"/>
        <end position="125"/>
    </location>
</feature>
<evidence type="ECO:0000256" key="1">
    <source>
        <dbReference type="SAM" id="SignalP"/>
    </source>
</evidence>
<proteinExistence type="predicted"/>
<protein>
    <recommendedName>
        <fullName evidence="4">RxLR effector protein</fullName>
    </recommendedName>
</protein>
<evidence type="ECO:0000313" key="3">
    <source>
        <dbReference type="Proteomes" id="UP000054636"/>
    </source>
</evidence>
<accession>A0A0W8D3Z1</accession>
<gene>
    <name evidence="2" type="ORF">AM588_10003283</name>
</gene>
<dbReference type="AlphaFoldDB" id="A0A0W8D3Z1"/>
<reference evidence="2 3" key="1">
    <citation type="submission" date="2015-11" db="EMBL/GenBank/DDBJ databases">
        <title>Genomes and virulence difference between two physiological races of Phytophthora nicotianae.</title>
        <authorList>
            <person name="Liu H."/>
            <person name="Ma X."/>
            <person name="Yu H."/>
            <person name="Fang D."/>
            <person name="Li Y."/>
            <person name="Wang X."/>
            <person name="Wang W."/>
            <person name="Dong Y."/>
            <person name="Xiao B."/>
        </authorList>
    </citation>
    <scope>NUCLEOTIDE SEQUENCE [LARGE SCALE GENOMIC DNA]</scope>
    <source>
        <strain evidence="3">race 1</strain>
    </source>
</reference>
<evidence type="ECO:0008006" key="4">
    <source>
        <dbReference type="Google" id="ProtNLM"/>
    </source>
</evidence>
<comment type="caution">
    <text evidence="2">The sequence shown here is derived from an EMBL/GenBank/DDBJ whole genome shotgun (WGS) entry which is preliminary data.</text>
</comment>
<dbReference type="EMBL" id="LNFP01000619">
    <property type="protein sequence ID" value="KUF91083.1"/>
    <property type="molecule type" value="Genomic_DNA"/>
</dbReference>